<organism evidence="1 2">
    <name type="scientific">Eiseniibacteriota bacterium</name>
    <dbReference type="NCBI Taxonomy" id="2212470"/>
    <lineage>
        <taxon>Bacteria</taxon>
        <taxon>Candidatus Eiseniibacteriota</taxon>
    </lineage>
</organism>
<dbReference type="AlphaFoldDB" id="A0A933SEQ2"/>
<protein>
    <submittedName>
        <fullName evidence="1">Uncharacterized protein</fullName>
    </submittedName>
</protein>
<evidence type="ECO:0000313" key="2">
    <source>
        <dbReference type="Proteomes" id="UP000696931"/>
    </source>
</evidence>
<dbReference type="EMBL" id="JACRIW010000116">
    <property type="protein sequence ID" value="MBI5171034.1"/>
    <property type="molecule type" value="Genomic_DNA"/>
</dbReference>
<gene>
    <name evidence="1" type="ORF">HZA61_16230</name>
</gene>
<proteinExistence type="predicted"/>
<dbReference type="Proteomes" id="UP000696931">
    <property type="component" value="Unassembled WGS sequence"/>
</dbReference>
<sequence length="228" mass="24822">MWESARHEERIAALEALVPGPLERTCACLRVLGAAAPEWHVGLPLDRLVEPYLHDHVGGELVGAAIERVLAEPVGMAGAARWLLHAGGAAHLVTHDAARFVAETAKWALEHPVPRNRTETLEVLARIHSPFVVPMLHAVLAGFFTPRALAPEDAELCDLFGEPGTFFVDDDHLLRGTSDRAYSALLLARRGERGIRPRILDLMDAAGREDFHALALAMEALEALDAPE</sequence>
<evidence type="ECO:0000313" key="1">
    <source>
        <dbReference type="EMBL" id="MBI5171034.1"/>
    </source>
</evidence>
<name>A0A933SEQ2_UNCEI</name>
<reference evidence="1" key="1">
    <citation type="submission" date="2020-07" db="EMBL/GenBank/DDBJ databases">
        <title>Huge and variable diversity of episymbiotic CPR bacteria and DPANN archaea in groundwater ecosystems.</title>
        <authorList>
            <person name="He C.Y."/>
            <person name="Keren R."/>
            <person name="Whittaker M."/>
            <person name="Farag I.F."/>
            <person name="Doudna J."/>
            <person name="Cate J.H.D."/>
            <person name="Banfield J.F."/>
        </authorList>
    </citation>
    <scope>NUCLEOTIDE SEQUENCE</scope>
    <source>
        <strain evidence="1">NC_groundwater_1813_Pr3_B-0.1um_71_17</strain>
    </source>
</reference>
<comment type="caution">
    <text evidence="1">The sequence shown here is derived from an EMBL/GenBank/DDBJ whole genome shotgun (WGS) entry which is preliminary data.</text>
</comment>
<accession>A0A933SEQ2</accession>